<reference evidence="8 9" key="1">
    <citation type="submission" date="2024-07" db="EMBL/GenBank/DDBJ databases">
        <title>Section-level genome sequencing and comparative genomics of Aspergillus sections Usti and Cavernicolus.</title>
        <authorList>
            <consortium name="Lawrence Berkeley National Laboratory"/>
            <person name="Nybo J.L."/>
            <person name="Vesth T.C."/>
            <person name="Theobald S."/>
            <person name="Frisvad J.C."/>
            <person name="Larsen T.O."/>
            <person name="Kjaerboelling I."/>
            <person name="Rothschild-Mancinelli K."/>
            <person name="Lyhne E.K."/>
            <person name="Kogle M.E."/>
            <person name="Barry K."/>
            <person name="Clum A."/>
            <person name="Na H."/>
            <person name="Ledsgaard L."/>
            <person name="Lin J."/>
            <person name="Lipzen A."/>
            <person name="Kuo A."/>
            <person name="Riley R."/>
            <person name="Mondo S."/>
            <person name="Labutti K."/>
            <person name="Haridas S."/>
            <person name="Pangalinan J."/>
            <person name="Salamov A.A."/>
            <person name="Simmons B.A."/>
            <person name="Magnuson J.K."/>
            <person name="Chen J."/>
            <person name="Drula E."/>
            <person name="Henrissat B."/>
            <person name="Wiebenga A."/>
            <person name="Lubbers R.J."/>
            <person name="Gomes A.C."/>
            <person name="Makela M.R."/>
            <person name="Stajich J."/>
            <person name="Grigoriev I.V."/>
            <person name="Mortensen U.H."/>
            <person name="De Vries R.P."/>
            <person name="Baker S.E."/>
            <person name="Andersen M.R."/>
        </authorList>
    </citation>
    <scope>NUCLEOTIDE SEQUENCE [LARGE SCALE GENOMIC DNA]</scope>
    <source>
        <strain evidence="8 9">CBS 209.92</strain>
    </source>
</reference>
<evidence type="ECO:0000256" key="3">
    <source>
        <dbReference type="ARBA" id="ARBA00023125"/>
    </source>
</evidence>
<dbReference type="Pfam" id="PF11951">
    <property type="entry name" value="Fungal_trans_2"/>
    <property type="match status" value="1"/>
</dbReference>
<dbReference type="EMBL" id="JBFTWV010000025">
    <property type="protein sequence ID" value="KAL2796585.1"/>
    <property type="molecule type" value="Genomic_DNA"/>
</dbReference>
<sequence length="513" mass="56595">MHVSPQRLSTPAVSKVNVNAPAAVSHAQRQTQRQPQSQNRTQPPERRRDGCTECRRKKVKCDLATPVCSRCTRYPRECKYVSRFVAMTGGKSEARPGGQRRRSRDESPKISSRVENALASSGDCETFEEGDMSVAPPVPSTYISRLQAKMSIQAIVTETTTVVFPLASQTFLNRLLSSAMETPHLLFAILATSDSHARRRLPTSSLENTTLNYTNNAISGLRAALSLSNERNPHRAVEMAMTAMALCTNDVCNGNIDLFRVHLSGVRGMLVSGLVSGRNTKDPLAMYLFKWFAALDVSAGLSLFHQSTLLSGGLYRTYRAAIPAPGGETDGVDDICGYSLDLLPILAEVGELARERYTRPDCSDLLKRGEALEARITALNTTITPSETQSELHATNSAFIHTALLHLHRRVHHLPKTDSRVRTDVLNILNALCSIRPTSTANILLLWPIFSAGCETDEVAERGLVDERMGIMQDMGMGNFTRARRVLNRFWAAGTEERWEVWLAGVGVDLVLF</sequence>
<evidence type="ECO:0000256" key="2">
    <source>
        <dbReference type="ARBA" id="ARBA00023015"/>
    </source>
</evidence>
<evidence type="ECO:0000313" key="8">
    <source>
        <dbReference type="EMBL" id="KAL2796585.1"/>
    </source>
</evidence>
<evidence type="ECO:0000256" key="4">
    <source>
        <dbReference type="ARBA" id="ARBA00023163"/>
    </source>
</evidence>
<dbReference type="CDD" id="cd00067">
    <property type="entry name" value="GAL4"/>
    <property type="match status" value="1"/>
</dbReference>
<feature type="domain" description="Zn(2)-C6 fungal-type" evidence="7">
    <location>
        <begin position="50"/>
        <end position="80"/>
    </location>
</feature>
<evidence type="ECO:0000256" key="6">
    <source>
        <dbReference type="SAM" id="MobiDB-lite"/>
    </source>
</evidence>
<feature type="compositionally biased region" description="Polar residues" evidence="6">
    <location>
        <begin position="1"/>
        <end position="12"/>
    </location>
</feature>
<evidence type="ECO:0000313" key="9">
    <source>
        <dbReference type="Proteomes" id="UP001610563"/>
    </source>
</evidence>
<dbReference type="SMART" id="SM00066">
    <property type="entry name" value="GAL4"/>
    <property type="match status" value="1"/>
</dbReference>
<dbReference type="InterPro" id="IPR021858">
    <property type="entry name" value="Fun_TF"/>
</dbReference>
<keyword evidence="5" id="KW-0539">Nucleus</keyword>
<gene>
    <name evidence="8" type="ORF">BJX66DRAFT_299441</name>
</gene>
<accession>A0ABR4GC23</accession>
<dbReference type="InterPro" id="IPR036864">
    <property type="entry name" value="Zn2-C6_fun-type_DNA-bd_sf"/>
</dbReference>
<feature type="compositionally biased region" description="Basic and acidic residues" evidence="6">
    <location>
        <begin position="43"/>
        <end position="52"/>
    </location>
</feature>
<dbReference type="PANTHER" id="PTHR37534">
    <property type="entry name" value="TRANSCRIPTIONAL ACTIVATOR PROTEIN UGA3"/>
    <property type="match status" value="1"/>
</dbReference>
<name>A0ABR4GC23_9EURO</name>
<dbReference type="Proteomes" id="UP001610563">
    <property type="component" value="Unassembled WGS sequence"/>
</dbReference>
<evidence type="ECO:0000256" key="5">
    <source>
        <dbReference type="ARBA" id="ARBA00023242"/>
    </source>
</evidence>
<organism evidence="8 9">
    <name type="scientific">Aspergillus keveii</name>
    <dbReference type="NCBI Taxonomy" id="714993"/>
    <lineage>
        <taxon>Eukaryota</taxon>
        <taxon>Fungi</taxon>
        <taxon>Dikarya</taxon>
        <taxon>Ascomycota</taxon>
        <taxon>Pezizomycotina</taxon>
        <taxon>Eurotiomycetes</taxon>
        <taxon>Eurotiomycetidae</taxon>
        <taxon>Eurotiales</taxon>
        <taxon>Aspergillaceae</taxon>
        <taxon>Aspergillus</taxon>
        <taxon>Aspergillus subgen. Nidulantes</taxon>
    </lineage>
</organism>
<comment type="subcellular location">
    <subcellularLocation>
        <location evidence="1">Nucleus</location>
    </subcellularLocation>
</comment>
<dbReference type="PROSITE" id="PS00463">
    <property type="entry name" value="ZN2_CY6_FUNGAL_1"/>
    <property type="match status" value="1"/>
</dbReference>
<evidence type="ECO:0000256" key="1">
    <source>
        <dbReference type="ARBA" id="ARBA00004123"/>
    </source>
</evidence>
<dbReference type="PROSITE" id="PS50048">
    <property type="entry name" value="ZN2_CY6_FUNGAL_2"/>
    <property type="match status" value="1"/>
</dbReference>
<keyword evidence="2" id="KW-0805">Transcription regulation</keyword>
<dbReference type="InterPro" id="IPR001138">
    <property type="entry name" value="Zn2Cys6_DnaBD"/>
</dbReference>
<dbReference type="PANTHER" id="PTHR37534:SF43">
    <property type="entry name" value="FINGER DOMAIN PROTEIN, PUTATIVE (AFU_ORTHOLOGUE AFUA_1G01850)-RELATED"/>
    <property type="match status" value="1"/>
</dbReference>
<proteinExistence type="predicted"/>
<feature type="region of interest" description="Disordered" evidence="6">
    <location>
        <begin position="1"/>
        <end position="52"/>
    </location>
</feature>
<keyword evidence="4" id="KW-0804">Transcription</keyword>
<comment type="caution">
    <text evidence="8">The sequence shown here is derived from an EMBL/GenBank/DDBJ whole genome shotgun (WGS) entry which is preliminary data.</text>
</comment>
<keyword evidence="3" id="KW-0238">DNA-binding</keyword>
<feature type="region of interest" description="Disordered" evidence="6">
    <location>
        <begin position="90"/>
        <end position="115"/>
    </location>
</feature>
<dbReference type="SUPFAM" id="SSF57701">
    <property type="entry name" value="Zn2/Cys6 DNA-binding domain"/>
    <property type="match status" value="1"/>
</dbReference>
<dbReference type="Gene3D" id="4.10.240.10">
    <property type="entry name" value="Zn(2)-C6 fungal-type DNA-binding domain"/>
    <property type="match status" value="1"/>
</dbReference>
<feature type="compositionally biased region" description="Low complexity" evidence="6">
    <location>
        <begin position="28"/>
        <end position="42"/>
    </location>
</feature>
<keyword evidence="9" id="KW-1185">Reference proteome</keyword>
<evidence type="ECO:0000259" key="7">
    <source>
        <dbReference type="PROSITE" id="PS50048"/>
    </source>
</evidence>
<dbReference type="Pfam" id="PF00172">
    <property type="entry name" value="Zn_clus"/>
    <property type="match status" value="1"/>
</dbReference>
<protein>
    <submittedName>
        <fullName evidence="8">Fungal-specific transcription factor domain-containing protein</fullName>
    </submittedName>
</protein>